<sequence length="1027" mass="113037">MSSVFGTGRMALKAAAAILVVAGLVTSLALAGLLAFETLPAVESVLDNGDVLLLATAALLIAVPALGFLTILVNHIETQRRNLAMREQMFQAAQRIGKLGYWHYDVGSDRLVLSDVLHELLGEDHDTRLTLPNLLEMLSPEERRRLRLFLSRMLEGGPAEHLEFRINSAAGEERVCWISGQRMLDKQGRPFSAYGAAQDITAQRAMQEALIESEEHYRYAVELSPQIAWTSDAAGNILEAGPRWVDATGMDLEASLGTGWTRAVHPDDLSPTLVSWNASLQTGEPGDVEYRLRQPTGEYRWFRCRAAPRRNEKGEIIRWYGTLDDVQDRKLNEAALQASEELSRGILDNSPNSIQVFDLDGSVRFMNERSIAEMKLGDAASRYGESWELIWPAELAPKLCASLKVARTGKTSTFTGSFMAGEDLTWWHVTVSPIAGPDGGPDRLLVISRDDTDAQRAREELEGARTEAEDAARRLANVLASTTESVVTFDRDLKITFLNPQAREVIGKGRDLIGLTLADAFPGHPGSQLRAPLEKALARQKPVEFEEFLEDYAIWLSGNAYPSADGLSVFLRDVTESHRSQEQLLYLARHDPLTGLTNRSVLHEQLGRALATFKPEKRTAFLIIDLDEFKTVNDSFGHPLGDELLRKVAARLSENVKSGDIVARLGGDEFAIIAETKGEEDARALADRVLAALRPTFEIDGEQVTIGASAGLVVVSEPGAEVHSVIRDADIALYQAKAAGRGICSMYECSMGERVREQQELKRDLVGAGERGELFVEYQPFVDLTTSRISGFEALLRWQHPERGRISPAEFIPVAESTGAIAEIGPWVLYEACRQAMQWPDDVSVSVNLSPKQFASDTLVQTVSDCLKKTGLPAQRLQLEITETVLLEEAAANIETLHRLRNLGISISMDDFGTGYSSLNYLRSFPFDKIKIDRAFVDDLSPDNEAIGESNSIIRSVVWLADSLGIQIIAEGVETHFQAKLLRGLGCHEAQGYLFSRPQPAEQTRALLAGFNHLGDGVIPLFPCATG</sequence>
<keyword evidence="2" id="KW-0472">Membrane</keyword>
<keyword evidence="7" id="KW-1185">Reference proteome</keyword>
<accession>A0A6B2K2M4</accession>
<evidence type="ECO:0000259" key="4">
    <source>
        <dbReference type="PROSITE" id="PS50883"/>
    </source>
</evidence>
<feature type="transmembrane region" description="Helical" evidence="2">
    <location>
        <begin position="51"/>
        <end position="76"/>
    </location>
</feature>
<evidence type="ECO:0000256" key="1">
    <source>
        <dbReference type="SAM" id="Coils"/>
    </source>
</evidence>
<dbReference type="Gene3D" id="3.30.450.20">
    <property type="entry name" value="PAS domain"/>
    <property type="match status" value="4"/>
</dbReference>
<dbReference type="InterPro" id="IPR000160">
    <property type="entry name" value="GGDEF_dom"/>
</dbReference>
<dbReference type="EMBL" id="JAAGAB010000002">
    <property type="protein sequence ID" value="NDV00716.1"/>
    <property type="molecule type" value="Genomic_DNA"/>
</dbReference>
<dbReference type="SMART" id="SM00267">
    <property type="entry name" value="GGDEF"/>
    <property type="match status" value="1"/>
</dbReference>
<feature type="domain" description="PAC" evidence="3">
    <location>
        <begin position="286"/>
        <end position="338"/>
    </location>
</feature>
<reference evidence="6 7" key="1">
    <citation type="submission" date="2020-02" db="EMBL/GenBank/DDBJ databases">
        <title>Pseudoroseicyclus tamarix, sp. nov., isolated from offshore sediment of a Tamarix chinensis forest.</title>
        <authorList>
            <person name="Gai Y."/>
        </authorList>
    </citation>
    <scope>NUCLEOTIDE SEQUENCE [LARGE SCALE GENOMIC DNA]</scope>
    <source>
        <strain evidence="6 7">CLL3-39</strain>
    </source>
</reference>
<dbReference type="PROSITE" id="PS50113">
    <property type="entry name" value="PAC"/>
    <property type="match status" value="2"/>
</dbReference>
<evidence type="ECO:0000259" key="5">
    <source>
        <dbReference type="PROSITE" id="PS50887"/>
    </source>
</evidence>
<dbReference type="FunFam" id="3.30.450.20:FF:000099">
    <property type="entry name" value="Sensory box sensor histidine kinase"/>
    <property type="match status" value="1"/>
</dbReference>
<feature type="coiled-coil region" evidence="1">
    <location>
        <begin position="454"/>
        <end position="481"/>
    </location>
</feature>
<dbReference type="Gene3D" id="3.20.20.450">
    <property type="entry name" value="EAL domain"/>
    <property type="match status" value="1"/>
</dbReference>
<dbReference type="InterPro" id="IPR052155">
    <property type="entry name" value="Biofilm_reg_signaling"/>
</dbReference>
<dbReference type="SMART" id="SM00086">
    <property type="entry name" value="PAC"/>
    <property type="match status" value="3"/>
</dbReference>
<proteinExistence type="predicted"/>
<dbReference type="Pfam" id="PF08447">
    <property type="entry name" value="PAS_3"/>
    <property type="match status" value="1"/>
</dbReference>
<dbReference type="InterPro" id="IPR013656">
    <property type="entry name" value="PAS_4"/>
</dbReference>
<feature type="domain" description="GGDEF" evidence="5">
    <location>
        <begin position="617"/>
        <end position="749"/>
    </location>
</feature>
<dbReference type="CDD" id="cd00130">
    <property type="entry name" value="PAS"/>
    <property type="match status" value="2"/>
</dbReference>
<dbReference type="Pfam" id="PF00990">
    <property type="entry name" value="GGDEF"/>
    <property type="match status" value="1"/>
</dbReference>
<feature type="domain" description="PAC" evidence="3">
    <location>
        <begin position="160"/>
        <end position="212"/>
    </location>
</feature>
<dbReference type="InterPro" id="IPR000014">
    <property type="entry name" value="PAS"/>
</dbReference>
<evidence type="ECO:0000259" key="3">
    <source>
        <dbReference type="PROSITE" id="PS50113"/>
    </source>
</evidence>
<dbReference type="InterPro" id="IPR001633">
    <property type="entry name" value="EAL_dom"/>
</dbReference>
<keyword evidence="2" id="KW-1133">Transmembrane helix</keyword>
<gene>
    <name evidence="6" type="ORF">GZA08_07010</name>
</gene>
<dbReference type="SMART" id="SM00091">
    <property type="entry name" value="PAS"/>
    <property type="match status" value="3"/>
</dbReference>
<dbReference type="GO" id="GO:0003824">
    <property type="term" value="F:catalytic activity"/>
    <property type="evidence" value="ECO:0007669"/>
    <property type="project" value="UniProtKB-ARBA"/>
</dbReference>
<dbReference type="SUPFAM" id="SSF55073">
    <property type="entry name" value="Nucleotide cyclase"/>
    <property type="match status" value="1"/>
</dbReference>
<keyword evidence="2" id="KW-0812">Transmembrane</keyword>
<dbReference type="RefSeq" id="WP_163891469.1">
    <property type="nucleotide sequence ID" value="NZ_JAAFYS010000002.1"/>
</dbReference>
<dbReference type="CDD" id="cd01948">
    <property type="entry name" value="EAL"/>
    <property type="match status" value="1"/>
</dbReference>
<dbReference type="Pfam" id="PF08448">
    <property type="entry name" value="PAS_4"/>
    <property type="match status" value="2"/>
</dbReference>
<dbReference type="PANTHER" id="PTHR44757:SF2">
    <property type="entry name" value="BIOFILM ARCHITECTURE MAINTENANCE PROTEIN MBAA"/>
    <property type="match status" value="1"/>
</dbReference>
<dbReference type="FunFam" id="3.30.70.270:FF:000001">
    <property type="entry name" value="Diguanylate cyclase domain protein"/>
    <property type="match status" value="1"/>
</dbReference>
<dbReference type="Proteomes" id="UP000474757">
    <property type="component" value="Unassembled WGS sequence"/>
</dbReference>
<dbReference type="SUPFAM" id="SSF141868">
    <property type="entry name" value="EAL domain-like"/>
    <property type="match status" value="1"/>
</dbReference>
<keyword evidence="1" id="KW-0175">Coiled coil</keyword>
<dbReference type="NCBIfam" id="TIGR00254">
    <property type="entry name" value="GGDEF"/>
    <property type="match status" value="1"/>
</dbReference>
<dbReference type="PROSITE" id="PS50883">
    <property type="entry name" value="EAL"/>
    <property type="match status" value="1"/>
</dbReference>
<dbReference type="InterPro" id="IPR035965">
    <property type="entry name" value="PAS-like_dom_sf"/>
</dbReference>
<evidence type="ECO:0000256" key="2">
    <source>
        <dbReference type="SAM" id="Phobius"/>
    </source>
</evidence>
<dbReference type="AlphaFoldDB" id="A0A6B2K2M4"/>
<dbReference type="SUPFAM" id="SSF55785">
    <property type="entry name" value="PYP-like sensor domain (PAS domain)"/>
    <property type="match status" value="4"/>
</dbReference>
<comment type="caution">
    <text evidence="6">The sequence shown here is derived from an EMBL/GenBank/DDBJ whole genome shotgun (WGS) entry which is preliminary data.</text>
</comment>
<dbReference type="Gene3D" id="3.30.70.270">
    <property type="match status" value="1"/>
</dbReference>
<protein>
    <submittedName>
        <fullName evidence="6">EAL domain-containing protein</fullName>
    </submittedName>
</protein>
<evidence type="ECO:0000313" key="6">
    <source>
        <dbReference type="EMBL" id="NDV00716.1"/>
    </source>
</evidence>
<dbReference type="InterPro" id="IPR000700">
    <property type="entry name" value="PAS-assoc_C"/>
</dbReference>
<dbReference type="CDD" id="cd01949">
    <property type="entry name" value="GGDEF"/>
    <property type="match status" value="1"/>
</dbReference>
<dbReference type="InterPro" id="IPR029787">
    <property type="entry name" value="Nucleotide_cyclase"/>
</dbReference>
<dbReference type="PROSITE" id="PS50887">
    <property type="entry name" value="GGDEF"/>
    <property type="match status" value="1"/>
</dbReference>
<organism evidence="6 7">
    <name type="scientific">Pseudoroseicyclus tamaricis</name>
    <dbReference type="NCBI Taxonomy" id="2705421"/>
    <lineage>
        <taxon>Bacteria</taxon>
        <taxon>Pseudomonadati</taxon>
        <taxon>Pseudomonadota</taxon>
        <taxon>Alphaproteobacteria</taxon>
        <taxon>Rhodobacterales</taxon>
        <taxon>Paracoccaceae</taxon>
        <taxon>Pseudoroseicyclus</taxon>
    </lineage>
</organism>
<name>A0A6B2K2M4_9RHOB</name>
<dbReference type="InterPro" id="IPR035919">
    <property type="entry name" value="EAL_sf"/>
</dbReference>
<dbReference type="SMART" id="SM00052">
    <property type="entry name" value="EAL"/>
    <property type="match status" value="1"/>
</dbReference>
<evidence type="ECO:0000313" key="7">
    <source>
        <dbReference type="Proteomes" id="UP000474757"/>
    </source>
</evidence>
<dbReference type="InterPro" id="IPR043128">
    <property type="entry name" value="Rev_trsase/Diguanyl_cyclase"/>
</dbReference>
<dbReference type="InterPro" id="IPR001610">
    <property type="entry name" value="PAC"/>
</dbReference>
<dbReference type="Pfam" id="PF00563">
    <property type="entry name" value="EAL"/>
    <property type="match status" value="1"/>
</dbReference>
<dbReference type="PANTHER" id="PTHR44757">
    <property type="entry name" value="DIGUANYLATE CYCLASE DGCP"/>
    <property type="match status" value="1"/>
</dbReference>
<feature type="domain" description="EAL" evidence="4">
    <location>
        <begin position="758"/>
        <end position="1012"/>
    </location>
</feature>
<dbReference type="NCBIfam" id="TIGR00229">
    <property type="entry name" value="sensory_box"/>
    <property type="match status" value="2"/>
</dbReference>
<dbReference type="InterPro" id="IPR013655">
    <property type="entry name" value="PAS_fold_3"/>
</dbReference>